<evidence type="ECO:0000256" key="7">
    <source>
        <dbReference type="ARBA" id="ARBA00022840"/>
    </source>
</evidence>
<reference evidence="14 15" key="1">
    <citation type="submission" date="2018-10" db="EMBL/GenBank/DDBJ databases">
        <title>Genome Sequence of Cohnella sp.</title>
        <authorList>
            <person name="Srinivasan S."/>
            <person name="Kim M.K."/>
        </authorList>
    </citation>
    <scope>NUCLEOTIDE SEQUENCE [LARGE SCALE GENOMIC DNA]</scope>
    <source>
        <strain evidence="14 15">18JY8-7</strain>
    </source>
</reference>
<dbReference type="GO" id="GO:0006400">
    <property type="term" value="P:tRNA modification"/>
    <property type="evidence" value="ECO:0007669"/>
    <property type="project" value="TreeGrafter"/>
</dbReference>
<dbReference type="EMBL" id="CP033433">
    <property type="protein sequence ID" value="AYQ75557.1"/>
    <property type="molecule type" value="Genomic_DNA"/>
</dbReference>
<feature type="binding site" evidence="10">
    <location>
        <begin position="6"/>
        <end position="11"/>
    </location>
    <ligand>
        <name>substrate</name>
    </ligand>
</feature>
<evidence type="ECO:0000313" key="14">
    <source>
        <dbReference type="EMBL" id="AYQ75557.1"/>
    </source>
</evidence>
<protein>
    <recommendedName>
        <fullName evidence="10">tRNA dimethylallyltransferase</fullName>
        <ecNumber evidence="10">2.5.1.75</ecNumber>
    </recommendedName>
    <alternativeName>
        <fullName evidence="10">Dimethylallyl diphosphate:tRNA dimethylallyltransferase</fullName>
        <shortName evidence="10">DMAPP:tRNA dimethylallyltransferase</shortName>
        <shortName evidence="10">DMATase</shortName>
    </alternativeName>
    <alternativeName>
        <fullName evidence="10">Isopentenyl-diphosphate:tRNA isopentenyltransferase</fullName>
        <shortName evidence="10">IPP transferase</shortName>
        <shortName evidence="10">IPPT</shortName>
        <shortName evidence="10">IPTase</shortName>
    </alternativeName>
</protein>
<evidence type="ECO:0000256" key="10">
    <source>
        <dbReference type="HAMAP-Rule" id="MF_00185"/>
    </source>
</evidence>
<dbReference type="InterPro" id="IPR027417">
    <property type="entry name" value="P-loop_NTPase"/>
</dbReference>
<evidence type="ECO:0000256" key="11">
    <source>
        <dbReference type="RuleBase" id="RU003783"/>
    </source>
</evidence>
<dbReference type="KEGG" id="coh:EAV92_08545"/>
<comment type="function">
    <text evidence="2 10 12">Catalyzes the transfer of a dimethylallyl group onto the adenine at position 37 in tRNAs that read codons beginning with uridine, leading to the formation of N6-(dimethylallyl)adenosine (i(6)A).</text>
</comment>
<dbReference type="GO" id="GO:0052381">
    <property type="term" value="F:tRNA dimethylallyltransferase activity"/>
    <property type="evidence" value="ECO:0007669"/>
    <property type="project" value="UniProtKB-UniRule"/>
</dbReference>
<dbReference type="HAMAP" id="MF_00185">
    <property type="entry name" value="IPP_trans"/>
    <property type="match status" value="1"/>
</dbReference>
<dbReference type="Gene3D" id="3.40.50.300">
    <property type="entry name" value="P-loop containing nucleotide triphosphate hydrolases"/>
    <property type="match status" value="1"/>
</dbReference>
<dbReference type="InterPro" id="IPR039657">
    <property type="entry name" value="Dimethylallyltransferase"/>
</dbReference>
<organism evidence="14 15">
    <name type="scientific">Cohnella candidum</name>
    <dbReference type="NCBI Taxonomy" id="2674991"/>
    <lineage>
        <taxon>Bacteria</taxon>
        <taxon>Bacillati</taxon>
        <taxon>Bacillota</taxon>
        <taxon>Bacilli</taxon>
        <taxon>Bacillales</taxon>
        <taxon>Paenibacillaceae</taxon>
        <taxon>Cohnella</taxon>
    </lineage>
</organism>
<evidence type="ECO:0000256" key="9">
    <source>
        <dbReference type="ARBA" id="ARBA00049563"/>
    </source>
</evidence>
<keyword evidence="6 10" id="KW-0547">Nucleotide-binding</keyword>
<dbReference type="Pfam" id="PF01715">
    <property type="entry name" value="IPPT"/>
    <property type="match status" value="1"/>
</dbReference>
<keyword evidence="5 10" id="KW-0819">tRNA processing</keyword>
<feature type="binding site" evidence="10">
    <location>
        <begin position="4"/>
        <end position="11"/>
    </location>
    <ligand>
        <name>ATP</name>
        <dbReference type="ChEBI" id="CHEBI:30616"/>
    </ligand>
</feature>
<evidence type="ECO:0000256" key="13">
    <source>
        <dbReference type="RuleBase" id="RU003785"/>
    </source>
</evidence>
<keyword evidence="8 10" id="KW-0460">Magnesium</keyword>
<comment type="subunit">
    <text evidence="10">Monomer.</text>
</comment>
<dbReference type="NCBIfam" id="TIGR00174">
    <property type="entry name" value="miaA"/>
    <property type="match status" value="1"/>
</dbReference>
<feature type="region of interest" description="Interaction with substrate tRNA" evidence="10">
    <location>
        <begin position="29"/>
        <end position="32"/>
    </location>
</feature>
<evidence type="ECO:0000256" key="12">
    <source>
        <dbReference type="RuleBase" id="RU003784"/>
    </source>
</evidence>
<evidence type="ECO:0000256" key="6">
    <source>
        <dbReference type="ARBA" id="ARBA00022741"/>
    </source>
</evidence>
<keyword evidence="15" id="KW-1185">Reference proteome</keyword>
<comment type="caution">
    <text evidence="10">Lacks conserved residue(s) required for the propagation of feature annotation.</text>
</comment>
<evidence type="ECO:0000256" key="3">
    <source>
        <dbReference type="ARBA" id="ARBA00005842"/>
    </source>
</evidence>
<comment type="similarity">
    <text evidence="3 10 13">Belongs to the IPP transferase family.</text>
</comment>
<feature type="site" description="Interaction with substrate tRNA" evidence="10">
    <location>
        <position position="118"/>
    </location>
</feature>
<comment type="cofactor">
    <cofactor evidence="1 10">
        <name>Mg(2+)</name>
        <dbReference type="ChEBI" id="CHEBI:18420"/>
    </cofactor>
</comment>
<dbReference type="AlphaFoldDB" id="A0A3G3K660"/>
<dbReference type="GO" id="GO:0005524">
    <property type="term" value="F:ATP binding"/>
    <property type="evidence" value="ECO:0007669"/>
    <property type="project" value="UniProtKB-UniRule"/>
</dbReference>
<comment type="catalytic activity">
    <reaction evidence="9 10 11">
        <text>adenosine(37) in tRNA + dimethylallyl diphosphate = N(6)-dimethylallyladenosine(37) in tRNA + diphosphate</text>
        <dbReference type="Rhea" id="RHEA:26482"/>
        <dbReference type="Rhea" id="RHEA-COMP:10162"/>
        <dbReference type="Rhea" id="RHEA-COMP:10375"/>
        <dbReference type="ChEBI" id="CHEBI:33019"/>
        <dbReference type="ChEBI" id="CHEBI:57623"/>
        <dbReference type="ChEBI" id="CHEBI:74411"/>
        <dbReference type="ChEBI" id="CHEBI:74415"/>
        <dbReference type="EC" id="2.5.1.75"/>
    </reaction>
</comment>
<evidence type="ECO:0000313" key="15">
    <source>
        <dbReference type="Proteomes" id="UP000269097"/>
    </source>
</evidence>
<proteinExistence type="inferred from homology"/>
<evidence type="ECO:0000256" key="1">
    <source>
        <dbReference type="ARBA" id="ARBA00001946"/>
    </source>
</evidence>
<evidence type="ECO:0000256" key="2">
    <source>
        <dbReference type="ARBA" id="ARBA00003213"/>
    </source>
</evidence>
<keyword evidence="4 10" id="KW-0808">Transferase</keyword>
<dbReference type="InterPro" id="IPR018022">
    <property type="entry name" value="IPT"/>
</dbReference>
<dbReference type="Gene3D" id="1.10.20.140">
    <property type="match status" value="1"/>
</dbReference>
<gene>
    <name evidence="10 14" type="primary">miaA</name>
    <name evidence="14" type="ORF">EAV92_08545</name>
</gene>
<evidence type="ECO:0000256" key="5">
    <source>
        <dbReference type="ARBA" id="ARBA00022694"/>
    </source>
</evidence>
<dbReference type="SUPFAM" id="SSF52540">
    <property type="entry name" value="P-loop containing nucleoside triphosphate hydrolases"/>
    <property type="match status" value="2"/>
</dbReference>
<dbReference type="FunFam" id="1.10.20.140:FF:000001">
    <property type="entry name" value="tRNA dimethylallyltransferase"/>
    <property type="match status" value="1"/>
</dbReference>
<dbReference type="EC" id="2.5.1.75" evidence="10"/>
<dbReference type="PANTHER" id="PTHR11088:SF60">
    <property type="entry name" value="TRNA DIMETHYLALLYLTRANSFERASE"/>
    <property type="match status" value="1"/>
</dbReference>
<dbReference type="Proteomes" id="UP000269097">
    <property type="component" value="Chromosome"/>
</dbReference>
<sequence>MLVGPTAVGKTELSLRIAKAAGCEIISGDSMQVYRGMDIGTAKLPLEEREGIPHHLIDILDPEEPFSASIFQRLCEEKIREIVSRGKIPFIVGGTGLYVESVCYGFTFQGESGDEAFRARMQAFADEHGAEALHARLAQVDPGSAARIHPNDERRVIRALEVYETTGQTLSETQEQTRGARKESPYRLCLIGLTMDRAELYRRINARVDAMIEEGLVGEVKKLMEAGVPRSAVSMQGLGYKEIAAYLAGETDLPAAVELLKRDTRHFAKRQLSWFRHMQDLVWVEKDAEGKNSDLFNSICAIIAGKFLLDLEYIR</sequence>
<evidence type="ECO:0000256" key="8">
    <source>
        <dbReference type="ARBA" id="ARBA00022842"/>
    </source>
</evidence>
<feature type="site" description="Interaction with substrate tRNA" evidence="10">
    <location>
        <position position="95"/>
    </location>
</feature>
<keyword evidence="7 10" id="KW-0067">ATP-binding</keyword>
<dbReference type="PANTHER" id="PTHR11088">
    <property type="entry name" value="TRNA DIMETHYLALLYLTRANSFERASE"/>
    <property type="match status" value="1"/>
</dbReference>
<accession>A0A3G3K660</accession>
<name>A0A3G3K660_9BACL</name>
<evidence type="ECO:0000256" key="4">
    <source>
        <dbReference type="ARBA" id="ARBA00022679"/>
    </source>
</evidence>